<evidence type="ECO:0000256" key="2">
    <source>
        <dbReference type="SAM" id="MobiDB-lite"/>
    </source>
</evidence>
<evidence type="ECO:0008006" key="4">
    <source>
        <dbReference type="Google" id="ProtNLM"/>
    </source>
</evidence>
<proteinExistence type="predicted"/>
<feature type="compositionally biased region" description="Acidic residues" evidence="2">
    <location>
        <begin position="13"/>
        <end position="38"/>
    </location>
</feature>
<evidence type="ECO:0000313" key="3">
    <source>
        <dbReference type="EMBL" id="GEU47617.1"/>
    </source>
</evidence>
<gene>
    <name evidence="3" type="ORF">Tci_019595</name>
</gene>
<dbReference type="AlphaFoldDB" id="A0A6L2KFX0"/>
<keyword evidence="1" id="KW-0175">Coiled coil</keyword>
<name>A0A6L2KFX0_TANCI</name>
<sequence length="263" mass="29516">MAHPFLPNHVADLLEDPEKEPQEEEKEFEGEEFDEEMDMDMDFKEEITEPKKISPYEMMGPPRPPHVETYTHSNAETETAAATVGTITRLPPVIRRFTSKVFIRGGSSSTTPTTDNYVEFIPGLDPNLKDEIQYNNKLDQSVVMLKYRVISLEEEIEKLREKLKSAEVNDTSLRVDRDRAERDLIMPPRRMSQATIERLVADKVAKAITADRVIRNTTCGQGENNGEGGGQAGTPVVPECMVTGFMKCNPAIFHGTEGAVELC</sequence>
<feature type="coiled-coil region" evidence="1">
    <location>
        <begin position="142"/>
        <end position="169"/>
    </location>
</feature>
<reference evidence="3" key="1">
    <citation type="journal article" date="2019" name="Sci. Rep.">
        <title>Draft genome of Tanacetum cinerariifolium, the natural source of mosquito coil.</title>
        <authorList>
            <person name="Yamashiro T."/>
            <person name="Shiraishi A."/>
            <person name="Satake H."/>
            <person name="Nakayama K."/>
        </authorList>
    </citation>
    <scope>NUCLEOTIDE SEQUENCE</scope>
</reference>
<protein>
    <recommendedName>
        <fullName evidence="4">Reverse transcriptase domain-containing protein</fullName>
    </recommendedName>
</protein>
<feature type="region of interest" description="Disordered" evidence="2">
    <location>
        <begin position="1"/>
        <end position="38"/>
    </location>
</feature>
<organism evidence="3">
    <name type="scientific">Tanacetum cinerariifolium</name>
    <name type="common">Dalmatian daisy</name>
    <name type="synonym">Chrysanthemum cinerariifolium</name>
    <dbReference type="NCBI Taxonomy" id="118510"/>
    <lineage>
        <taxon>Eukaryota</taxon>
        <taxon>Viridiplantae</taxon>
        <taxon>Streptophyta</taxon>
        <taxon>Embryophyta</taxon>
        <taxon>Tracheophyta</taxon>
        <taxon>Spermatophyta</taxon>
        <taxon>Magnoliopsida</taxon>
        <taxon>eudicotyledons</taxon>
        <taxon>Gunneridae</taxon>
        <taxon>Pentapetalae</taxon>
        <taxon>asterids</taxon>
        <taxon>campanulids</taxon>
        <taxon>Asterales</taxon>
        <taxon>Asteraceae</taxon>
        <taxon>Asteroideae</taxon>
        <taxon>Anthemideae</taxon>
        <taxon>Anthemidinae</taxon>
        <taxon>Tanacetum</taxon>
    </lineage>
</organism>
<dbReference type="EMBL" id="BKCJ010002298">
    <property type="protein sequence ID" value="GEU47617.1"/>
    <property type="molecule type" value="Genomic_DNA"/>
</dbReference>
<accession>A0A6L2KFX0</accession>
<evidence type="ECO:0000256" key="1">
    <source>
        <dbReference type="SAM" id="Coils"/>
    </source>
</evidence>
<comment type="caution">
    <text evidence="3">The sequence shown here is derived from an EMBL/GenBank/DDBJ whole genome shotgun (WGS) entry which is preliminary data.</text>
</comment>